<evidence type="ECO:0000256" key="1">
    <source>
        <dbReference type="ARBA" id="ARBA00001946"/>
    </source>
</evidence>
<feature type="domain" description="Endonuclease/exonuclease/phosphatase" evidence="8">
    <location>
        <begin position="384"/>
        <end position="540"/>
    </location>
</feature>
<dbReference type="InterPro" id="IPR005135">
    <property type="entry name" value="Endo/exonuclease/phosphatase"/>
</dbReference>
<keyword evidence="3" id="KW-0479">Metal-binding</keyword>
<dbReference type="GO" id="GO:0003906">
    <property type="term" value="F:DNA-(apurinic or apyrimidinic site) endonuclease activity"/>
    <property type="evidence" value="ECO:0007669"/>
    <property type="project" value="TreeGrafter"/>
</dbReference>
<evidence type="ECO:0000313" key="10">
    <source>
        <dbReference type="Proteomes" id="UP000054279"/>
    </source>
</evidence>
<dbReference type="GO" id="GO:0005634">
    <property type="term" value="C:nucleus"/>
    <property type="evidence" value="ECO:0007669"/>
    <property type="project" value="TreeGrafter"/>
</dbReference>
<evidence type="ECO:0000256" key="2">
    <source>
        <dbReference type="ARBA" id="ARBA00007092"/>
    </source>
</evidence>
<dbReference type="OrthoDB" id="3067691at2759"/>
<evidence type="ECO:0000259" key="8">
    <source>
        <dbReference type="Pfam" id="PF03372"/>
    </source>
</evidence>
<feature type="coiled-coil region" evidence="6">
    <location>
        <begin position="127"/>
        <end position="154"/>
    </location>
</feature>
<feature type="compositionally biased region" description="Basic and acidic residues" evidence="7">
    <location>
        <begin position="542"/>
        <end position="552"/>
    </location>
</feature>
<proteinExistence type="inferred from homology"/>
<feature type="region of interest" description="Disordered" evidence="7">
    <location>
        <begin position="531"/>
        <end position="552"/>
    </location>
</feature>
<name>A0A0C9VX99_SPHS4</name>
<keyword evidence="4" id="KW-0378">Hydrolase</keyword>
<dbReference type="HOGENOM" id="CLU_493612_0_0_1"/>
<organism evidence="9 10">
    <name type="scientific">Sphaerobolus stellatus (strain SS14)</name>
    <dbReference type="NCBI Taxonomy" id="990650"/>
    <lineage>
        <taxon>Eukaryota</taxon>
        <taxon>Fungi</taxon>
        <taxon>Dikarya</taxon>
        <taxon>Basidiomycota</taxon>
        <taxon>Agaricomycotina</taxon>
        <taxon>Agaricomycetes</taxon>
        <taxon>Phallomycetidae</taxon>
        <taxon>Geastrales</taxon>
        <taxon>Sphaerobolaceae</taxon>
        <taxon>Sphaerobolus</taxon>
    </lineage>
</organism>
<keyword evidence="10" id="KW-1185">Reference proteome</keyword>
<dbReference type="Proteomes" id="UP000054279">
    <property type="component" value="Unassembled WGS sequence"/>
</dbReference>
<dbReference type="SUPFAM" id="SSF56219">
    <property type="entry name" value="DNase I-like"/>
    <property type="match status" value="1"/>
</dbReference>
<dbReference type="AlphaFoldDB" id="A0A0C9VX99"/>
<evidence type="ECO:0000256" key="4">
    <source>
        <dbReference type="ARBA" id="ARBA00022801"/>
    </source>
</evidence>
<evidence type="ECO:0000256" key="5">
    <source>
        <dbReference type="ARBA" id="ARBA00022842"/>
    </source>
</evidence>
<sequence length="552" mass="59924">MASLLTPLPSVASAMLTAQASMSSNGFVIDSLSPELCGESTPNPIPGIPTPTPLSTSSATHVKRACAESLKATQNSLAIHAPIVKPMKLRIAPEKESTAKALTRVDDNCHTLHSNVELVETTIVNHINAMSESMGELTTLVDKLEEKVDGLRGELCAYGKQPAAAPTDMTEWFTQQDAVLVAIWSRIGTLEKQREASSVESAYPKHKAVDDDDDQEPQLLMDEHTCSAAPLSTPAGSIVVPPALAHLAGIAQNRGALPVVPAPMLPVVPVVDSPAAAIANSSVTTFFGPATWGGDVFASWKGLIKPMKHAAYWSTVAIKARISHDNLHALITFLDKHIARAFEAEWMAAPAPGFEDIGAHPPHECRMPTGAWVPYATNLLITCWNVNGRLALKLRQPRFCRIIKDCDIILLQETHLTPGQEDTLHLPHCYLIWAISREPDHMGPPHGGVTIIYKSCFQPTLCKQWSAVDFMVLDFESFFLANIYAPLASSPWQRWSHVHPMQCLAEFCAAATCSQDKPLFVLGDLNARTGSLTPSHFHPPRRSGDETEDTHG</sequence>
<dbReference type="PANTHER" id="PTHR22748:SF6">
    <property type="entry name" value="DNA-(APURINIC OR APYRIMIDINIC SITE) ENDONUCLEASE"/>
    <property type="match status" value="1"/>
</dbReference>
<dbReference type="Gene3D" id="3.60.10.10">
    <property type="entry name" value="Endonuclease/exonuclease/phosphatase"/>
    <property type="match status" value="1"/>
</dbReference>
<evidence type="ECO:0000256" key="7">
    <source>
        <dbReference type="SAM" id="MobiDB-lite"/>
    </source>
</evidence>
<dbReference type="PANTHER" id="PTHR22748">
    <property type="entry name" value="AP ENDONUCLEASE"/>
    <property type="match status" value="1"/>
</dbReference>
<dbReference type="GO" id="GO:0006284">
    <property type="term" value="P:base-excision repair"/>
    <property type="evidence" value="ECO:0007669"/>
    <property type="project" value="TreeGrafter"/>
</dbReference>
<dbReference type="EMBL" id="KN837126">
    <property type="protein sequence ID" value="KIJ43016.1"/>
    <property type="molecule type" value="Genomic_DNA"/>
</dbReference>
<evidence type="ECO:0000256" key="3">
    <source>
        <dbReference type="ARBA" id="ARBA00022723"/>
    </source>
</evidence>
<evidence type="ECO:0000256" key="6">
    <source>
        <dbReference type="SAM" id="Coils"/>
    </source>
</evidence>
<dbReference type="GO" id="GO:0046872">
    <property type="term" value="F:metal ion binding"/>
    <property type="evidence" value="ECO:0007669"/>
    <property type="project" value="UniProtKB-KW"/>
</dbReference>
<dbReference type="InterPro" id="IPR004808">
    <property type="entry name" value="AP_endonuc_1"/>
</dbReference>
<dbReference type="GO" id="GO:0008311">
    <property type="term" value="F:double-stranded DNA 3'-5' DNA exonuclease activity"/>
    <property type="evidence" value="ECO:0007669"/>
    <property type="project" value="TreeGrafter"/>
</dbReference>
<keyword evidence="5" id="KW-0460">Magnesium</keyword>
<gene>
    <name evidence="9" type="ORF">M422DRAFT_253810</name>
</gene>
<evidence type="ECO:0000313" key="9">
    <source>
        <dbReference type="EMBL" id="KIJ43016.1"/>
    </source>
</evidence>
<dbReference type="Pfam" id="PF03372">
    <property type="entry name" value="Exo_endo_phos"/>
    <property type="match status" value="1"/>
</dbReference>
<comment type="similarity">
    <text evidence="2">Belongs to the DNA repair enzymes AP/ExoA family.</text>
</comment>
<accession>A0A0C9VX99</accession>
<comment type="cofactor">
    <cofactor evidence="1">
        <name>Mg(2+)</name>
        <dbReference type="ChEBI" id="CHEBI:18420"/>
    </cofactor>
</comment>
<dbReference type="InterPro" id="IPR036691">
    <property type="entry name" value="Endo/exonu/phosph_ase_sf"/>
</dbReference>
<protein>
    <recommendedName>
        <fullName evidence="8">Endonuclease/exonuclease/phosphatase domain-containing protein</fullName>
    </recommendedName>
</protein>
<dbReference type="GO" id="GO:0008081">
    <property type="term" value="F:phosphoric diester hydrolase activity"/>
    <property type="evidence" value="ECO:0007669"/>
    <property type="project" value="TreeGrafter"/>
</dbReference>
<keyword evidence="6" id="KW-0175">Coiled coil</keyword>
<reference evidence="9 10" key="1">
    <citation type="submission" date="2014-06" db="EMBL/GenBank/DDBJ databases">
        <title>Evolutionary Origins and Diversification of the Mycorrhizal Mutualists.</title>
        <authorList>
            <consortium name="DOE Joint Genome Institute"/>
            <consortium name="Mycorrhizal Genomics Consortium"/>
            <person name="Kohler A."/>
            <person name="Kuo A."/>
            <person name="Nagy L.G."/>
            <person name="Floudas D."/>
            <person name="Copeland A."/>
            <person name="Barry K.W."/>
            <person name="Cichocki N."/>
            <person name="Veneault-Fourrey C."/>
            <person name="LaButti K."/>
            <person name="Lindquist E.A."/>
            <person name="Lipzen A."/>
            <person name="Lundell T."/>
            <person name="Morin E."/>
            <person name="Murat C."/>
            <person name="Riley R."/>
            <person name="Ohm R."/>
            <person name="Sun H."/>
            <person name="Tunlid A."/>
            <person name="Henrissat B."/>
            <person name="Grigoriev I.V."/>
            <person name="Hibbett D.S."/>
            <person name="Martin F."/>
        </authorList>
    </citation>
    <scope>NUCLEOTIDE SEQUENCE [LARGE SCALE GENOMIC DNA]</scope>
    <source>
        <strain evidence="9 10">SS14</strain>
    </source>
</reference>